<proteinExistence type="predicted"/>
<dbReference type="EMBL" id="FOHS01000002">
    <property type="protein sequence ID" value="SET50894.1"/>
    <property type="molecule type" value="Genomic_DNA"/>
</dbReference>
<feature type="signal peptide" evidence="1">
    <location>
        <begin position="1"/>
        <end position="20"/>
    </location>
</feature>
<gene>
    <name evidence="2" type="ORF">SAMN04487998_2056</name>
</gene>
<protein>
    <recommendedName>
        <fullName evidence="4">MORN repeat variant</fullName>
    </recommendedName>
</protein>
<evidence type="ECO:0000256" key="1">
    <source>
        <dbReference type="SAM" id="SignalP"/>
    </source>
</evidence>
<dbReference type="AlphaFoldDB" id="A0A1I0EZ02"/>
<evidence type="ECO:0000313" key="3">
    <source>
        <dbReference type="Proteomes" id="UP000198697"/>
    </source>
</evidence>
<evidence type="ECO:0008006" key="4">
    <source>
        <dbReference type="Google" id="ProtNLM"/>
    </source>
</evidence>
<reference evidence="3" key="1">
    <citation type="submission" date="2016-10" db="EMBL/GenBank/DDBJ databases">
        <authorList>
            <person name="Varghese N."/>
            <person name="Submissions S."/>
        </authorList>
    </citation>
    <scope>NUCLEOTIDE SEQUENCE [LARGE SCALE GENOMIC DNA]</scope>
    <source>
        <strain evidence="3">DSM 15310</strain>
    </source>
</reference>
<keyword evidence="3" id="KW-1185">Reference proteome</keyword>
<dbReference type="Proteomes" id="UP000198697">
    <property type="component" value="Unassembled WGS sequence"/>
</dbReference>
<evidence type="ECO:0000313" key="2">
    <source>
        <dbReference type="EMBL" id="SET50894.1"/>
    </source>
</evidence>
<dbReference type="STRING" id="82805.SAMN04487998_2056"/>
<dbReference type="RefSeq" id="WP_177189775.1">
    <property type="nucleotide sequence ID" value="NZ_FOHS01000002.1"/>
</dbReference>
<accession>A0A1I0EZ02</accession>
<feature type="chain" id="PRO_5011531742" description="MORN repeat variant" evidence="1">
    <location>
        <begin position="21"/>
        <end position="262"/>
    </location>
</feature>
<organism evidence="2 3">
    <name type="scientific">Hymenobacter actinosclerus</name>
    <dbReference type="NCBI Taxonomy" id="82805"/>
    <lineage>
        <taxon>Bacteria</taxon>
        <taxon>Pseudomonadati</taxon>
        <taxon>Bacteroidota</taxon>
        <taxon>Cytophagia</taxon>
        <taxon>Cytophagales</taxon>
        <taxon>Hymenobacteraceae</taxon>
        <taxon>Hymenobacter</taxon>
    </lineage>
</organism>
<sequence length="262" mass="29163">MPTVLLCPVKTALAIGLLGAAALPAESERYRQQLLADEALKTTELRAQYAARSFGPLWVATEPVPVVGFIGDNYQRLHLKLLTVRPDPQQPGRYLVTGKSKVRTTIMAFTGTFRVLHVRESQQLPRLLDDAPSPAVKAGLVLAEYELREPAGQPGAGVFRGVLHSRWYQDQAGRLRYDDLTSYADGFANNQFVGTWQSYKTGAVKRCNWGDYRIANSGDLDIGAGEFSPAEKYLANGWAVYQRACFNNDKEARQQELAAWWK</sequence>
<keyword evidence="1" id="KW-0732">Signal</keyword>
<name>A0A1I0EZ02_9BACT</name>